<proteinExistence type="predicted"/>
<gene>
    <name evidence="10" type="ORF">H8693_05100</name>
</gene>
<dbReference type="InterPro" id="IPR017871">
    <property type="entry name" value="ABC_transporter-like_CS"/>
</dbReference>
<keyword evidence="7" id="KW-1278">Translocase</keyword>
<keyword evidence="11" id="KW-1185">Reference proteome</keyword>
<comment type="caution">
    <text evidence="10">The sequence shown here is derived from an EMBL/GenBank/DDBJ whole genome shotgun (WGS) entry which is preliminary data.</text>
</comment>
<evidence type="ECO:0000256" key="5">
    <source>
        <dbReference type="ARBA" id="ARBA00022741"/>
    </source>
</evidence>
<dbReference type="InterPro" id="IPR003439">
    <property type="entry name" value="ABC_transporter-like_ATP-bd"/>
</dbReference>
<dbReference type="GO" id="GO:0005524">
    <property type="term" value="F:ATP binding"/>
    <property type="evidence" value="ECO:0007669"/>
    <property type="project" value="UniProtKB-KW"/>
</dbReference>
<feature type="domain" description="ABC transporter" evidence="9">
    <location>
        <begin position="247"/>
        <end position="499"/>
    </location>
</feature>
<dbReference type="PROSITE" id="PS50893">
    <property type="entry name" value="ABC_TRANSPORTER_2"/>
    <property type="match status" value="2"/>
</dbReference>
<evidence type="ECO:0000256" key="6">
    <source>
        <dbReference type="ARBA" id="ARBA00022840"/>
    </source>
</evidence>
<name>A0A926HSB8_9FIRM</name>
<keyword evidence="5" id="KW-0547">Nucleotide-binding</keyword>
<sequence>MGIESNPIIRLNNIVKEFPGVRALKGVTFDVRPGEIHALVGENGAGKSTLIKCMMGVHEPTSGEIYLNGVQQRVKDPQQARELGLGAVYQDVNLAQSLTVGENFFIGNLPKTKWGTVNWKYIYKEAQKTLDELKINVDAKDTVRHLTIGQQEMVCIARTVHEKAKVIIFDEPTALLANEEVGILFDLIHRIKDMGVGIIYISHRLEEIFQICDRVTVLKDGAYVETLNVKDTNQDDLVKLMVGRDLTNMYDIEHFPKGECALKVENLTSKGVFENISFEAYKGQILGMFGLVGAGRTEICKAIFGADKFDSGKVFINGKEEHIKNPRSAMKKGVALLPEDRKKEGLCLGLSVDFNTNMASYDLISKCCWINLKKEHERTRHYIKEMETKTPSIKQLCKNLSGGNQQKVVIGKWLCRDADVMIFDEPTVGVDVGAKAEIYKLIEQLTRQGKCIILISSYLPEIMGLADEMMVISEGKLMGTLDRSEFMKDGKLDEERALRLASGISE</sequence>
<dbReference type="InterPro" id="IPR050107">
    <property type="entry name" value="ABC_carbohydrate_import_ATPase"/>
</dbReference>
<evidence type="ECO:0000259" key="9">
    <source>
        <dbReference type="PROSITE" id="PS50893"/>
    </source>
</evidence>
<evidence type="ECO:0000256" key="8">
    <source>
        <dbReference type="ARBA" id="ARBA00023136"/>
    </source>
</evidence>
<dbReference type="InterPro" id="IPR003593">
    <property type="entry name" value="AAA+_ATPase"/>
</dbReference>
<accession>A0A926HSB8</accession>
<dbReference type="SMART" id="SM00382">
    <property type="entry name" value="AAA"/>
    <property type="match status" value="2"/>
</dbReference>
<organism evidence="10 11">
    <name type="scientific">Guopingia tenuis</name>
    <dbReference type="NCBI Taxonomy" id="2763656"/>
    <lineage>
        <taxon>Bacteria</taxon>
        <taxon>Bacillati</taxon>
        <taxon>Bacillota</taxon>
        <taxon>Clostridia</taxon>
        <taxon>Christensenellales</taxon>
        <taxon>Christensenellaceae</taxon>
        <taxon>Guopingia</taxon>
    </lineage>
</organism>
<keyword evidence="3" id="KW-1003">Cell membrane</keyword>
<dbReference type="SUPFAM" id="SSF52540">
    <property type="entry name" value="P-loop containing nucleoside triphosphate hydrolases"/>
    <property type="match status" value="2"/>
</dbReference>
<dbReference type="InterPro" id="IPR027417">
    <property type="entry name" value="P-loop_NTPase"/>
</dbReference>
<dbReference type="FunFam" id="3.40.50.300:FF:000127">
    <property type="entry name" value="Ribose import ATP-binding protein RbsA"/>
    <property type="match status" value="1"/>
</dbReference>
<protein>
    <submittedName>
        <fullName evidence="10">Sugar ABC transporter ATP-binding protein</fullName>
    </submittedName>
</protein>
<evidence type="ECO:0000256" key="4">
    <source>
        <dbReference type="ARBA" id="ARBA00022737"/>
    </source>
</evidence>
<dbReference type="Pfam" id="PF00005">
    <property type="entry name" value="ABC_tran"/>
    <property type="match status" value="2"/>
</dbReference>
<evidence type="ECO:0000313" key="11">
    <source>
        <dbReference type="Proteomes" id="UP000617951"/>
    </source>
</evidence>
<evidence type="ECO:0000256" key="2">
    <source>
        <dbReference type="ARBA" id="ARBA00022448"/>
    </source>
</evidence>
<dbReference type="AlphaFoldDB" id="A0A926HSB8"/>
<dbReference type="PANTHER" id="PTHR43790:SF9">
    <property type="entry name" value="GALACTOFURANOSE TRANSPORTER ATP-BINDING PROTEIN YTFR"/>
    <property type="match status" value="1"/>
</dbReference>
<dbReference type="EMBL" id="JACRSS010000001">
    <property type="protein sequence ID" value="MBC8538307.1"/>
    <property type="molecule type" value="Genomic_DNA"/>
</dbReference>
<feature type="domain" description="ABC transporter" evidence="9">
    <location>
        <begin position="9"/>
        <end position="245"/>
    </location>
</feature>
<dbReference type="Gene3D" id="3.40.50.300">
    <property type="entry name" value="P-loop containing nucleotide triphosphate hydrolases"/>
    <property type="match status" value="2"/>
</dbReference>
<dbReference type="CDD" id="cd03215">
    <property type="entry name" value="ABC_Carb_Monos_II"/>
    <property type="match status" value="1"/>
</dbReference>
<dbReference type="GO" id="GO:0016887">
    <property type="term" value="F:ATP hydrolysis activity"/>
    <property type="evidence" value="ECO:0007669"/>
    <property type="project" value="InterPro"/>
</dbReference>
<keyword evidence="4" id="KW-0677">Repeat</keyword>
<dbReference type="Proteomes" id="UP000617951">
    <property type="component" value="Unassembled WGS sequence"/>
</dbReference>
<keyword evidence="6 10" id="KW-0067">ATP-binding</keyword>
<evidence type="ECO:0000256" key="1">
    <source>
        <dbReference type="ARBA" id="ARBA00004202"/>
    </source>
</evidence>
<dbReference type="CDD" id="cd03216">
    <property type="entry name" value="ABC_Carb_Monos_I"/>
    <property type="match status" value="1"/>
</dbReference>
<dbReference type="PANTHER" id="PTHR43790">
    <property type="entry name" value="CARBOHYDRATE TRANSPORT ATP-BINDING PROTEIN MG119-RELATED"/>
    <property type="match status" value="1"/>
</dbReference>
<keyword evidence="8" id="KW-0472">Membrane</keyword>
<evidence type="ECO:0000313" key="10">
    <source>
        <dbReference type="EMBL" id="MBC8538307.1"/>
    </source>
</evidence>
<evidence type="ECO:0000256" key="7">
    <source>
        <dbReference type="ARBA" id="ARBA00022967"/>
    </source>
</evidence>
<keyword evidence="2" id="KW-0813">Transport</keyword>
<dbReference type="RefSeq" id="WP_283243741.1">
    <property type="nucleotide sequence ID" value="NZ_JACRSS010000001.1"/>
</dbReference>
<reference evidence="10" key="1">
    <citation type="submission" date="2020-08" db="EMBL/GenBank/DDBJ databases">
        <title>Genome public.</title>
        <authorList>
            <person name="Liu C."/>
            <person name="Sun Q."/>
        </authorList>
    </citation>
    <scope>NUCLEOTIDE SEQUENCE</scope>
    <source>
        <strain evidence="10">NSJ-63</strain>
    </source>
</reference>
<dbReference type="GO" id="GO:0005886">
    <property type="term" value="C:plasma membrane"/>
    <property type="evidence" value="ECO:0007669"/>
    <property type="project" value="UniProtKB-SubCell"/>
</dbReference>
<comment type="subcellular location">
    <subcellularLocation>
        <location evidence="1">Cell membrane</location>
        <topology evidence="1">Peripheral membrane protein</topology>
    </subcellularLocation>
</comment>
<dbReference type="PROSITE" id="PS00211">
    <property type="entry name" value="ABC_TRANSPORTER_1"/>
    <property type="match status" value="1"/>
</dbReference>
<evidence type="ECO:0000256" key="3">
    <source>
        <dbReference type="ARBA" id="ARBA00022475"/>
    </source>
</evidence>